<evidence type="ECO:0008006" key="3">
    <source>
        <dbReference type="Google" id="ProtNLM"/>
    </source>
</evidence>
<dbReference type="Proteomes" id="UP001174136">
    <property type="component" value="Unassembled WGS sequence"/>
</dbReference>
<comment type="caution">
    <text evidence="1">The sequence shown here is derived from an EMBL/GenBank/DDBJ whole genome shotgun (WGS) entry which is preliminary data.</text>
</comment>
<protein>
    <recommendedName>
        <fullName evidence="3">Reverse transcriptase domain-containing protein</fullName>
    </recommendedName>
</protein>
<organism evidence="1 2">
    <name type="scientific">Merluccius polli</name>
    <name type="common">Benguela hake</name>
    <name type="synonym">Merluccius cadenati</name>
    <dbReference type="NCBI Taxonomy" id="89951"/>
    <lineage>
        <taxon>Eukaryota</taxon>
        <taxon>Metazoa</taxon>
        <taxon>Chordata</taxon>
        <taxon>Craniata</taxon>
        <taxon>Vertebrata</taxon>
        <taxon>Euteleostomi</taxon>
        <taxon>Actinopterygii</taxon>
        <taxon>Neopterygii</taxon>
        <taxon>Teleostei</taxon>
        <taxon>Neoteleostei</taxon>
        <taxon>Acanthomorphata</taxon>
        <taxon>Zeiogadaria</taxon>
        <taxon>Gadariae</taxon>
        <taxon>Gadiformes</taxon>
        <taxon>Gadoidei</taxon>
        <taxon>Merlucciidae</taxon>
        <taxon>Merluccius</taxon>
    </lineage>
</organism>
<accession>A0AA47NP10</accession>
<gene>
    <name evidence="1" type="ORF">N1851_033041</name>
</gene>
<evidence type="ECO:0000313" key="1">
    <source>
        <dbReference type="EMBL" id="KAK0132155.1"/>
    </source>
</evidence>
<dbReference type="EMBL" id="JAOPHQ010006285">
    <property type="protein sequence ID" value="KAK0132155.1"/>
    <property type="molecule type" value="Genomic_DNA"/>
</dbReference>
<dbReference type="AlphaFoldDB" id="A0AA47NP10"/>
<evidence type="ECO:0000313" key="2">
    <source>
        <dbReference type="Proteomes" id="UP001174136"/>
    </source>
</evidence>
<proteinExistence type="predicted"/>
<reference evidence="1" key="1">
    <citation type="journal article" date="2023" name="Front. Mar. Sci.">
        <title>A new Merluccius polli reference genome to investigate the effects of global change in West African waters.</title>
        <authorList>
            <person name="Mateo J.L."/>
            <person name="Blanco-Fernandez C."/>
            <person name="Garcia-Vazquez E."/>
            <person name="Machado-Schiaffino G."/>
        </authorList>
    </citation>
    <scope>NUCLEOTIDE SEQUENCE</scope>
    <source>
        <strain evidence="1">C29</strain>
        <tissue evidence="1">Fin</tissue>
    </source>
</reference>
<sequence>MCHPVRTPIHPTVPDVPQHQFCPPSLENGNHYPVSRELTMQTAKLMDPMQFAYRASRGVEDATLTLLDKIFCHLNNPTKTYVRVLFMDFSSAFNMVQPHLLLRCLCDLNTLTDLGDEVVYVTLHTGPIEPVSDQIVCSVDSRMSHFTVELLKHSRVVFSGQDKLTFVTGFSIEDTIVTYIQFLPLPQ</sequence>
<keyword evidence="2" id="KW-1185">Reference proteome</keyword>
<name>A0AA47NP10_MERPO</name>